<accession>A0A9Q1EBU4</accession>
<name>A0A9Q1EBU4_SYNKA</name>
<dbReference type="OrthoDB" id="8962692at2759"/>
<organism evidence="2 3">
    <name type="scientific">Synaphobranchus kaupii</name>
    <name type="common">Kaup's arrowtooth eel</name>
    <dbReference type="NCBI Taxonomy" id="118154"/>
    <lineage>
        <taxon>Eukaryota</taxon>
        <taxon>Metazoa</taxon>
        <taxon>Chordata</taxon>
        <taxon>Craniata</taxon>
        <taxon>Vertebrata</taxon>
        <taxon>Euteleostomi</taxon>
        <taxon>Actinopterygii</taxon>
        <taxon>Neopterygii</taxon>
        <taxon>Teleostei</taxon>
        <taxon>Anguilliformes</taxon>
        <taxon>Synaphobranchidae</taxon>
        <taxon>Synaphobranchus</taxon>
    </lineage>
</organism>
<dbReference type="EMBL" id="JAINUF010000020">
    <property type="protein sequence ID" value="KAJ8335948.1"/>
    <property type="molecule type" value="Genomic_DNA"/>
</dbReference>
<evidence type="ECO:0000256" key="1">
    <source>
        <dbReference type="SAM" id="Phobius"/>
    </source>
</evidence>
<keyword evidence="1" id="KW-1133">Transmembrane helix</keyword>
<gene>
    <name evidence="2" type="ORF">SKAU_G00392900</name>
</gene>
<feature type="transmembrane region" description="Helical" evidence="1">
    <location>
        <begin position="64"/>
        <end position="96"/>
    </location>
</feature>
<sequence length="116" mass="12825">MPNEIHATVEYVFREGDIKQPSNFLSAILKASGLAPTVAPTTTTTSSPVLLLITTSGVSRFPGWALAIIIPCGIAIILLPFWIFLCCQLCGCFAAIKKLWCRRRAYHLQPYRPHPI</sequence>
<comment type="caution">
    <text evidence="2">The sequence shown here is derived from an EMBL/GenBank/DDBJ whole genome shotgun (WGS) entry which is preliminary data.</text>
</comment>
<dbReference type="Proteomes" id="UP001152622">
    <property type="component" value="Chromosome 20"/>
</dbReference>
<proteinExistence type="predicted"/>
<protein>
    <submittedName>
        <fullName evidence="2">Uncharacterized protein</fullName>
    </submittedName>
</protein>
<evidence type="ECO:0000313" key="2">
    <source>
        <dbReference type="EMBL" id="KAJ8335948.1"/>
    </source>
</evidence>
<reference evidence="2" key="1">
    <citation type="journal article" date="2023" name="Science">
        <title>Genome structures resolve the early diversification of teleost fishes.</title>
        <authorList>
            <person name="Parey E."/>
            <person name="Louis A."/>
            <person name="Montfort J."/>
            <person name="Bouchez O."/>
            <person name="Roques C."/>
            <person name="Iampietro C."/>
            <person name="Lluch J."/>
            <person name="Castinel A."/>
            <person name="Donnadieu C."/>
            <person name="Desvignes T."/>
            <person name="Floi Bucao C."/>
            <person name="Jouanno E."/>
            <person name="Wen M."/>
            <person name="Mejri S."/>
            <person name="Dirks R."/>
            <person name="Jansen H."/>
            <person name="Henkel C."/>
            <person name="Chen W.J."/>
            <person name="Zahm M."/>
            <person name="Cabau C."/>
            <person name="Klopp C."/>
            <person name="Thompson A.W."/>
            <person name="Robinson-Rechavi M."/>
            <person name="Braasch I."/>
            <person name="Lecointre G."/>
            <person name="Bobe J."/>
            <person name="Postlethwait J.H."/>
            <person name="Berthelot C."/>
            <person name="Roest Crollius H."/>
            <person name="Guiguen Y."/>
        </authorList>
    </citation>
    <scope>NUCLEOTIDE SEQUENCE</scope>
    <source>
        <strain evidence="2">WJC10195</strain>
    </source>
</reference>
<keyword evidence="1" id="KW-0812">Transmembrane</keyword>
<keyword evidence="3" id="KW-1185">Reference proteome</keyword>
<evidence type="ECO:0000313" key="3">
    <source>
        <dbReference type="Proteomes" id="UP001152622"/>
    </source>
</evidence>
<keyword evidence="1" id="KW-0472">Membrane</keyword>
<dbReference type="AlphaFoldDB" id="A0A9Q1EBU4"/>